<dbReference type="EMBL" id="FRCK01000002">
    <property type="protein sequence ID" value="SHL96928.1"/>
    <property type="molecule type" value="Genomic_DNA"/>
</dbReference>
<keyword evidence="1" id="KW-1133">Transmembrane helix</keyword>
<sequence length="119" mass="12173">MIELLRQMFAEPEAQADAYAWAAALLGHWAIGAALAVLAMAAARPAAAAAAVSLAYGLLWEGGQLLLAGASPWDSALDWTAVTLGATAAAATWQHRRRLAAAAIAAVVAILTAGVGRRR</sequence>
<accession>A0A1M7EZK7</accession>
<keyword evidence="3" id="KW-1185">Reference proteome</keyword>
<name>A0A1M7EZK7_9RHOB</name>
<feature type="transmembrane region" description="Helical" evidence="1">
    <location>
        <begin position="18"/>
        <end position="39"/>
    </location>
</feature>
<evidence type="ECO:0000313" key="3">
    <source>
        <dbReference type="Proteomes" id="UP000184444"/>
    </source>
</evidence>
<organism evidence="2 3">
    <name type="scientific">Paracoccus solventivorans</name>
    <dbReference type="NCBI Taxonomy" id="53463"/>
    <lineage>
        <taxon>Bacteria</taxon>
        <taxon>Pseudomonadati</taxon>
        <taxon>Pseudomonadota</taxon>
        <taxon>Alphaproteobacteria</taxon>
        <taxon>Rhodobacterales</taxon>
        <taxon>Paracoccaceae</taxon>
        <taxon>Paracoccus</taxon>
    </lineage>
</organism>
<evidence type="ECO:0000256" key="1">
    <source>
        <dbReference type="SAM" id="Phobius"/>
    </source>
</evidence>
<dbReference type="Proteomes" id="UP000184444">
    <property type="component" value="Unassembled WGS sequence"/>
</dbReference>
<feature type="transmembrane region" description="Helical" evidence="1">
    <location>
        <begin position="46"/>
        <end position="67"/>
    </location>
</feature>
<keyword evidence="1" id="KW-0812">Transmembrane</keyword>
<keyword evidence="1" id="KW-0472">Membrane</keyword>
<protein>
    <submittedName>
        <fullName evidence="2">Uncharacterized protein</fullName>
    </submittedName>
</protein>
<proteinExistence type="predicted"/>
<feature type="transmembrane region" description="Helical" evidence="1">
    <location>
        <begin position="99"/>
        <end position="116"/>
    </location>
</feature>
<reference evidence="3" key="1">
    <citation type="submission" date="2016-11" db="EMBL/GenBank/DDBJ databases">
        <authorList>
            <person name="Varghese N."/>
            <person name="Submissions S."/>
        </authorList>
    </citation>
    <scope>NUCLEOTIDE SEQUENCE [LARGE SCALE GENOMIC DNA]</scope>
    <source>
        <strain evidence="3">DSM 6637</strain>
    </source>
</reference>
<evidence type="ECO:0000313" key="2">
    <source>
        <dbReference type="EMBL" id="SHL96928.1"/>
    </source>
</evidence>
<dbReference type="STRING" id="53463.SAMN05444389_102419"/>
<dbReference type="AlphaFoldDB" id="A0A1M7EZK7"/>
<gene>
    <name evidence="2" type="ORF">SAMN05444389_102419</name>
</gene>
<dbReference type="RefSeq" id="WP_073063291.1">
    <property type="nucleotide sequence ID" value="NZ_FRCK01000002.1"/>
</dbReference>